<dbReference type="EMBL" id="JAAGAX010000016">
    <property type="protein sequence ID" value="KAF2288718.1"/>
    <property type="molecule type" value="Genomic_DNA"/>
</dbReference>
<evidence type="ECO:0000313" key="1">
    <source>
        <dbReference type="EMBL" id="KAF2288718.1"/>
    </source>
</evidence>
<reference evidence="1 2" key="1">
    <citation type="journal article" date="2020" name="Mol. Plant">
        <title>The Chromosome-Based Rubber Tree Genome Provides New Insights into Spurge Genome Evolution and Rubber Biosynthesis.</title>
        <authorList>
            <person name="Liu J."/>
            <person name="Shi C."/>
            <person name="Shi C.C."/>
            <person name="Li W."/>
            <person name="Zhang Q.J."/>
            <person name="Zhang Y."/>
            <person name="Li K."/>
            <person name="Lu H.F."/>
            <person name="Shi C."/>
            <person name="Zhu S.T."/>
            <person name="Xiao Z.Y."/>
            <person name="Nan H."/>
            <person name="Yue Y."/>
            <person name="Zhu X.G."/>
            <person name="Wu Y."/>
            <person name="Hong X.N."/>
            <person name="Fan G.Y."/>
            <person name="Tong Y."/>
            <person name="Zhang D."/>
            <person name="Mao C.L."/>
            <person name="Liu Y.L."/>
            <person name="Hao S.J."/>
            <person name="Liu W.Q."/>
            <person name="Lv M.Q."/>
            <person name="Zhang H.B."/>
            <person name="Liu Y."/>
            <person name="Hu-Tang G.R."/>
            <person name="Wang J.P."/>
            <person name="Wang J.H."/>
            <person name="Sun Y.H."/>
            <person name="Ni S.B."/>
            <person name="Chen W.B."/>
            <person name="Zhang X.C."/>
            <person name="Jiao Y.N."/>
            <person name="Eichler E.E."/>
            <person name="Li G.H."/>
            <person name="Liu X."/>
            <person name="Gao L.Z."/>
        </authorList>
    </citation>
    <scope>NUCLEOTIDE SEQUENCE [LARGE SCALE GENOMIC DNA]</scope>
    <source>
        <strain evidence="2">cv. GT1</strain>
        <tissue evidence="1">Leaf</tissue>
    </source>
</reference>
<organism evidence="1 2">
    <name type="scientific">Hevea brasiliensis</name>
    <name type="common">Para rubber tree</name>
    <name type="synonym">Siphonia brasiliensis</name>
    <dbReference type="NCBI Taxonomy" id="3981"/>
    <lineage>
        <taxon>Eukaryota</taxon>
        <taxon>Viridiplantae</taxon>
        <taxon>Streptophyta</taxon>
        <taxon>Embryophyta</taxon>
        <taxon>Tracheophyta</taxon>
        <taxon>Spermatophyta</taxon>
        <taxon>Magnoliopsida</taxon>
        <taxon>eudicotyledons</taxon>
        <taxon>Gunneridae</taxon>
        <taxon>Pentapetalae</taxon>
        <taxon>rosids</taxon>
        <taxon>fabids</taxon>
        <taxon>Malpighiales</taxon>
        <taxon>Euphorbiaceae</taxon>
        <taxon>Crotonoideae</taxon>
        <taxon>Micrandreae</taxon>
        <taxon>Hevea</taxon>
    </lineage>
</organism>
<dbReference type="PANTHER" id="PTHR11439:SF463">
    <property type="entry name" value="REVERSE TRANSCRIPTASE TY1_COPIA-TYPE DOMAIN-CONTAINING PROTEIN"/>
    <property type="match status" value="1"/>
</dbReference>
<evidence type="ECO:0000313" key="2">
    <source>
        <dbReference type="Proteomes" id="UP000467840"/>
    </source>
</evidence>
<gene>
    <name evidence="1" type="ORF">GH714_011372</name>
</gene>
<keyword evidence="2" id="KW-1185">Reference proteome</keyword>
<accession>A0A6A6KLC5</accession>
<dbReference type="AlphaFoldDB" id="A0A6A6KLC5"/>
<proteinExistence type="predicted"/>
<evidence type="ECO:0008006" key="3">
    <source>
        <dbReference type="Google" id="ProtNLM"/>
    </source>
</evidence>
<dbReference type="PANTHER" id="PTHR11439">
    <property type="entry name" value="GAG-POL-RELATED RETROTRANSPOSON"/>
    <property type="match status" value="1"/>
</dbReference>
<protein>
    <recommendedName>
        <fullName evidence="3">Reverse transcriptase Ty1/copia-type domain-containing protein</fullName>
    </recommendedName>
</protein>
<comment type="caution">
    <text evidence="1">The sequence shown here is derived from an EMBL/GenBank/DDBJ whole genome shotgun (WGS) entry which is preliminary data.</text>
</comment>
<dbReference type="Proteomes" id="UP000467840">
    <property type="component" value="Chromosome 8"/>
</dbReference>
<sequence length="248" mass="28225">MNTKFSIILRILGQRSFRRKDYMCSVQRVDARMWMTHASQLLKLNLVGAGPDRQRGLATCAWPNPPSCARFEVHQSSGGIFISQRKFTTDILKKFGMIDCKVVATLMNMNEKLQVEDGTGKGDASHYRSLVEGLIYLTHTRLDIAFPIGVVSRFMQSPTKHHFEVAKRILRYIAGTMEYGIWYSQKSECKLFGYTDNDWAGCLDDRKSTSRNVFSLGSGAISWSLKSIVNFICMIVTQLILPFQKARF</sequence>
<name>A0A6A6KLC5_HEVBR</name>